<evidence type="ECO:0000256" key="1">
    <source>
        <dbReference type="SAM" id="MobiDB-lite"/>
    </source>
</evidence>
<sequence length="245" mass="27232">MVLLQARIFSGMGAFQDLVFQGAVTSKLLRFSVTQDGVARILYLASVISAEEKPAWQAFQDVLDFSVKSAASGMLGIFGLDILSADIQNGIQHFNTQDFSTLLINHGRRLQVGQRAVIRYDQVFCLLHKRVAADWGKIEVASHVEIVNPGKTRLLGFLKRIIGAAGQEKGIYLIHDLGLLPAWELEQEMQDKKLCDFLQQNPGNIYFYRTEGQLRDILVQGCHPRESGDPAESKANSAGFPLSRE</sequence>
<accession>A0A1G1KRD1</accession>
<evidence type="ECO:0000313" key="3">
    <source>
        <dbReference type="Proteomes" id="UP000178187"/>
    </source>
</evidence>
<comment type="caution">
    <text evidence="2">The sequence shown here is derived from an EMBL/GenBank/DDBJ whole genome shotgun (WGS) entry which is preliminary data.</text>
</comment>
<reference evidence="2 3" key="1">
    <citation type="journal article" date="2016" name="Nat. Commun.">
        <title>Thousands of microbial genomes shed light on interconnected biogeochemical processes in an aquifer system.</title>
        <authorList>
            <person name="Anantharaman K."/>
            <person name="Brown C.T."/>
            <person name="Hug L.A."/>
            <person name="Sharon I."/>
            <person name="Castelle C.J."/>
            <person name="Probst A.J."/>
            <person name="Thomas B.C."/>
            <person name="Singh A."/>
            <person name="Wilkins M.J."/>
            <person name="Karaoz U."/>
            <person name="Brodie E.L."/>
            <person name="Williams K.H."/>
            <person name="Hubbard S.S."/>
            <person name="Banfield J.F."/>
        </authorList>
    </citation>
    <scope>NUCLEOTIDE SEQUENCE [LARGE SCALE GENOMIC DNA]</scope>
</reference>
<dbReference type="Proteomes" id="UP000178187">
    <property type="component" value="Unassembled WGS sequence"/>
</dbReference>
<organism evidence="2 3">
    <name type="scientific">Candidatus Danuiimicrobium aquiferis</name>
    <dbReference type="NCBI Taxonomy" id="1801832"/>
    <lineage>
        <taxon>Bacteria</taxon>
        <taxon>Pseudomonadati</taxon>
        <taxon>Candidatus Omnitrophota</taxon>
        <taxon>Candidatus Danuiimicrobium</taxon>
    </lineage>
</organism>
<dbReference type="EMBL" id="MHFR01000064">
    <property type="protein sequence ID" value="OGW95352.1"/>
    <property type="molecule type" value="Genomic_DNA"/>
</dbReference>
<evidence type="ECO:0000313" key="2">
    <source>
        <dbReference type="EMBL" id="OGW95352.1"/>
    </source>
</evidence>
<name>A0A1G1KRD1_9BACT</name>
<protein>
    <submittedName>
        <fullName evidence="2">Uncharacterized protein</fullName>
    </submittedName>
</protein>
<dbReference type="AlphaFoldDB" id="A0A1G1KRD1"/>
<proteinExistence type="predicted"/>
<gene>
    <name evidence="2" type="ORF">A3G33_06080</name>
</gene>
<feature type="region of interest" description="Disordered" evidence="1">
    <location>
        <begin position="224"/>
        <end position="245"/>
    </location>
</feature>